<protein>
    <recommendedName>
        <fullName evidence="2">Putative Flp pilus-assembly TadG-like N-terminal domain-containing protein</fullName>
    </recommendedName>
</protein>
<keyword evidence="1" id="KW-0812">Transmembrane</keyword>
<evidence type="ECO:0000259" key="2">
    <source>
        <dbReference type="Pfam" id="PF13400"/>
    </source>
</evidence>
<dbReference type="EMBL" id="JRVC01000004">
    <property type="protein sequence ID" value="KHS48439.1"/>
    <property type="molecule type" value="Genomic_DNA"/>
</dbReference>
<keyword evidence="1" id="KW-0472">Membrane</keyword>
<evidence type="ECO:0000313" key="4">
    <source>
        <dbReference type="Proteomes" id="UP000031338"/>
    </source>
</evidence>
<dbReference type="InterPro" id="IPR028087">
    <property type="entry name" value="Tad_N"/>
</dbReference>
<dbReference type="AlphaFoldDB" id="A0A0B8ZQG7"/>
<dbReference type="Pfam" id="PF13400">
    <property type="entry name" value="Tad"/>
    <property type="match status" value="1"/>
</dbReference>
<feature type="domain" description="Putative Flp pilus-assembly TadG-like N-terminal" evidence="2">
    <location>
        <begin position="24"/>
        <end position="71"/>
    </location>
</feature>
<keyword evidence="4" id="KW-1185">Reference proteome</keyword>
<dbReference type="Proteomes" id="UP000031338">
    <property type="component" value="Unassembled WGS sequence"/>
</dbReference>
<name>A0A0B8ZQG7_9SPHN</name>
<proteinExistence type="predicted"/>
<reference evidence="3 4" key="1">
    <citation type="submission" date="2014-10" db="EMBL/GenBank/DDBJ databases">
        <title>Draft genome sequence of Novosphingobium subterraneum DSM 12447.</title>
        <authorList>
            <person name="Gan H.M."/>
            <person name="Gan H.Y."/>
            <person name="Savka M.A."/>
        </authorList>
    </citation>
    <scope>NUCLEOTIDE SEQUENCE [LARGE SCALE GENOMIC DNA]</scope>
    <source>
        <strain evidence="3 4">DSM 12447</strain>
    </source>
</reference>
<evidence type="ECO:0000313" key="3">
    <source>
        <dbReference type="EMBL" id="KHS48439.1"/>
    </source>
</evidence>
<dbReference type="RefSeq" id="WP_082013282.1">
    <property type="nucleotide sequence ID" value="NZ_JRVC01000004.1"/>
</dbReference>
<sequence>MLSAFRSLSGLVHLCKRLARHKGGNATLLLALGMPAFIGGAGLAVDTAQWYMWKRELQFAVDQAALAGAWARTQSATRAIYSDRALQEFNANISTVNDITVGPPSVTLSSYAGGSNNSVTVSATVRDTLPFSSFLTGEGTTVTASAQAAYTSGTSFTSCLLALDEDDSGAVTIGGTSVLKAKCGIAALSTSDSSILVDGNPDIDAGWVLSRGGIDEWFSNHTDDEVHDYLEGLFDPYANLSPPNPTESQVARSYYCVKGTTTTRADRNKKTTVTYTYWKGATWQTATEQVSGNKNAKKDYSTENNDSYVIVENTVVAGTTYATTVVWTQTNSGSGNNTVWEKMETVVATTLSNISKTTTADLASALPGTYVGGIKVSCATTFAPGVYIIDGGGVEISGQYAVVGSGVMFVLKNGAYIKINGGSNINLTAIQASELVSRGVSETDANALAGMLVFEDRNSTGTDRSKINGDSDTVLNGTIYLPNSGIDFTGTAKVTSQCLMIAADTIAISGTANMSSFCPPGLTEDTVVAKEVSKVKLIV</sequence>
<gene>
    <name evidence="3" type="ORF">NJ75_01109</name>
</gene>
<feature type="transmembrane region" description="Helical" evidence="1">
    <location>
        <begin position="26"/>
        <end position="45"/>
    </location>
</feature>
<dbReference type="PATRIC" id="fig|48936.3.peg.1117"/>
<organism evidence="3 4">
    <name type="scientific">Novosphingobium subterraneum</name>
    <dbReference type="NCBI Taxonomy" id="48936"/>
    <lineage>
        <taxon>Bacteria</taxon>
        <taxon>Pseudomonadati</taxon>
        <taxon>Pseudomonadota</taxon>
        <taxon>Alphaproteobacteria</taxon>
        <taxon>Sphingomonadales</taxon>
        <taxon>Sphingomonadaceae</taxon>
        <taxon>Novosphingobium</taxon>
    </lineage>
</organism>
<dbReference type="STRING" id="48936.NJ75_01109"/>
<keyword evidence="1" id="KW-1133">Transmembrane helix</keyword>
<comment type="caution">
    <text evidence="3">The sequence shown here is derived from an EMBL/GenBank/DDBJ whole genome shotgun (WGS) entry which is preliminary data.</text>
</comment>
<evidence type="ECO:0000256" key="1">
    <source>
        <dbReference type="SAM" id="Phobius"/>
    </source>
</evidence>
<accession>A0A0B8ZQG7</accession>